<sequence>MYLLTLPISYPKRKPCLHHHNTPSVHAIANQHHPPNNLKDTIHHISSRILPLPHYFPGVTCCAREPATPHWMLPHSHITTLVTN</sequence>
<reference evidence="1 2" key="1">
    <citation type="journal article" date="2018" name="Nat. Genet.">
        <title>The Rosa genome provides new insights in the design of modern roses.</title>
        <authorList>
            <person name="Bendahmane M."/>
        </authorList>
    </citation>
    <scope>NUCLEOTIDE SEQUENCE [LARGE SCALE GENOMIC DNA]</scope>
    <source>
        <strain evidence="2">cv. Old Blush</strain>
    </source>
</reference>
<comment type="caution">
    <text evidence="1">The sequence shown here is derived from an EMBL/GenBank/DDBJ whole genome shotgun (WGS) entry which is preliminary data.</text>
</comment>
<dbReference type="EMBL" id="PDCK01000039">
    <property type="protein sequence ID" value="PRQ57461.1"/>
    <property type="molecule type" value="Genomic_DNA"/>
</dbReference>
<dbReference type="Gramene" id="PRQ57461">
    <property type="protein sequence ID" value="PRQ57461"/>
    <property type="gene ID" value="RchiOBHm_Chr1g0348591"/>
</dbReference>
<keyword evidence="2" id="KW-1185">Reference proteome</keyword>
<proteinExistence type="predicted"/>
<dbReference type="Proteomes" id="UP000238479">
    <property type="component" value="Chromosome 1"/>
</dbReference>
<protein>
    <submittedName>
        <fullName evidence="1">Uncharacterized protein</fullName>
    </submittedName>
</protein>
<name>A0A2P6SFK4_ROSCH</name>
<accession>A0A2P6SFK4</accession>
<evidence type="ECO:0000313" key="1">
    <source>
        <dbReference type="EMBL" id="PRQ57461.1"/>
    </source>
</evidence>
<organism evidence="1 2">
    <name type="scientific">Rosa chinensis</name>
    <name type="common">China rose</name>
    <dbReference type="NCBI Taxonomy" id="74649"/>
    <lineage>
        <taxon>Eukaryota</taxon>
        <taxon>Viridiplantae</taxon>
        <taxon>Streptophyta</taxon>
        <taxon>Embryophyta</taxon>
        <taxon>Tracheophyta</taxon>
        <taxon>Spermatophyta</taxon>
        <taxon>Magnoliopsida</taxon>
        <taxon>eudicotyledons</taxon>
        <taxon>Gunneridae</taxon>
        <taxon>Pentapetalae</taxon>
        <taxon>rosids</taxon>
        <taxon>fabids</taxon>
        <taxon>Rosales</taxon>
        <taxon>Rosaceae</taxon>
        <taxon>Rosoideae</taxon>
        <taxon>Rosoideae incertae sedis</taxon>
        <taxon>Rosa</taxon>
    </lineage>
</organism>
<dbReference type="AlphaFoldDB" id="A0A2P6SFK4"/>
<gene>
    <name evidence="1" type="ORF">RchiOBHm_Chr1g0348591</name>
</gene>
<evidence type="ECO:0000313" key="2">
    <source>
        <dbReference type="Proteomes" id="UP000238479"/>
    </source>
</evidence>